<keyword evidence="6" id="KW-0413">Isomerase</keyword>
<dbReference type="GO" id="GO:0033499">
    <property type="term" value="P:galactose catabolic process via UDP-galactose, Leloir pathway"/>
    <property type="evidence" value="ECO:0007669"/>
    <property type="project" value="TreeGrafter"/>
</dbReference>
<dbReference type="InterPro" id="IPR015443">
    <property type="entry name" value="Aldose_1-epimerase"/>
</dbReference>
<evidence type="ECO:0000256" key="8">
    <source>
        <dbReference type="ARBA" id="ARBA00032729"/>
    </source>
</evidence>
<organism evidence="13 14">
    <name type="scientific">Panagrolaimus superbus</name>
    <dbReference type="NCBI Taxonomy" id="310955"/>
    <lineage>
        <taxon>Eukaryota</taxon>
        <taxon>Metazoa</taxon>
        <taxon>Ecdysozoa</taxon>
        <taxon>Nematoda</taxon>
        <taxon>Chromadorea</taxon>
        <taxon>Rhabditida</taxon>
        <taxon>Tylenchina</taxon>
        <taxon>Panagrolaimomorpha</taxon>
        <taxon>Panagrolaimoidea</taxon>
        <taxon>Panagrolaimidae</taxon>
        <taxon>Panagrolaimus</taxon>
    </lineage>
</organism>
<sequence length="320" mass="35583">MSIKIIEYGAILVSIEIPDGYGKKENVTLGYDTLEEYLHNPNYFGATVGRYANRIAKGKFVIDGITYNLPINNGPNSLHGGKNGFDTVLWRTENVDEKSVKLSYHSPDGDQGYPGNLHVTTIYKLTDDNEIIIIYDATTDKTTPISLTNHSSFNLAGAGSGDIYDHIVTMIPDKYLELSSDLVPTGNILSVKDSIYDLTATDTPKSLGQIIKSDPNFDGFDNCFVISDKPQNPLKLVTKVLEPKSGRKLEIYTTQPGIQFYTGNFLEKSKISNGKVTQKHGGFCLETNNFPDGPNHPQFPNPLLKPGEEYHHETVYKFFF</sequence>
<evidence type="ECO:0000256" key="10">
    <source>
        <dbReference type="PIRSR" id="PIRSR005096-1"/>
    </source>
</evidence>
<dbReference type="WBParaSite" id="PSU_v2.g19024.t1">
    <property type="protein sequence ID" value="PSU_v2.g19024.t1"/>
    <property type="gene ID" value="PSU_v2.g19024"/>
</dbReference>
<comment type="catalytic activity">
    <reaction evidence="1">
        <text>alpha-D-galactose = beta-D-galactose</text>
        <dbReference type="Rhea" id="RHEA:28675"/>
        <dbReference type="ChEBI" id="CHEBI:27667"/>
        <dbReference type="ChEBI" id="CHEBI:28061"/>
        <dbReference type="EC" id="5.1.3.3"/>
    </reaction>
    <physiologicalReaction direction="right-to-left" evidence="1">
        <dbReference type="Rhea" id="RHEA:28677"/>
    </physiologicalReaction>
</comment>
<keyword evidence="7" id="KW-0119">Carbohydrate metabolism</keyword>
<dbReference type="PIRSF" id="PIRSF005096">
    <property type="entry name" value="GALM"/>
    <property type="match status" value="1"/>
</dbReference>
<dbReference type="CDD" id="cd09019">
    <property type="entry name" value="galactose_mutarotase_like"/>
    <property type="match status" value="1"/>
</dbReference>
<protein>
    <recommendedName>
        <fullName evidence="5">Galactose mutarotase</fullName>
    </recommendedName>
    <alternativeName>
        <fullName evidence="8">Aldose 1-epimerase</fullName>
    </alternativeName>
</protein>
<evidence type="ECO:0000256" key="5">
    <source>
        <dbReference type="ARBA" id="ARBA00021023"/>
    </source>
</evidence>
<comment type="function">
    <text evidence="9">Mutarotase that catalyzes the interconversion of beta-D-galactose and alpha-D-galactose during galactose metabolism. Beta-D-galactose is metabolized in the liver into glucose 1-phosphate, the primary metabolic fuel, by the action of four enzymes that constitute the Leloir pathway: GALM, GALK1 (galactokinase), GALT (galactose-1-phosphate uridylyltransferase) and GALE (UDP-galactose-4'-epimerase). Involved in the maintenance of the equilibrium between the beta- and alpha-anomers of galactose, therefore ensuring a sufficient supply of the alpha-anomer for GALK1. Also active on D-glucose although shows a preference for galactose over glucose.</text>
</comment>
<evidence type="ECO:0000256" key="7">
    <source>
        <dbReference type="ARBA" id="ARBA00023277"/>
    </source>
</evidence>
<dbReference type="PANTHER" id="PTHR10091">
    <property type="entry name" value="ALDOSE-1-EPIMERASE"/>
    <property type="match status" value="1"/>
</dbReference>
<dbReference type="Pfam" id="PF01263">
    <property type="entry name" value="Aldose_epim"/>
    <property type="match status" value="1"/>
</dbReference>
<dbReference type="GO" id="GO:0006006">
    <property type="term" value="P:glucose metabolic process"/>
    <property type="evidence" value="ECO:0007669"/>
    <property type="project" value="TreeGrafter"/>
</dbReference>
<evidence type="ECO:0000313" key="14">
    <source>
        <dbReference type="WBParaSite" id="PSU_v2.g19024.t1"/>
    </source>
</evidence>
<dbReference type="GO" id="GO:0004034">
    <property type="term" value="F:aldose 1-epimerase activity"/>
    <property type="evidence" value="ECO:0007669"/>
    <property type="project" value="UniProtKB-EC"/>
</dbReference>
<evidence type="ECO:0000313" key="13">
    <source>
        <dbReference type="Proteomes" id="UP000887577"/>
    </source>
</evidence>
<dbReference type="Gene3D" id="2.70.98.10">
    <property type="match status" value="1"/>
</dbReference>
<comment type="similarity">
    <text evidence="4">Belongs to the aldose epimerase family.</text>
</comment>
<reference evidence="14" key="1">
    <citation type="submission" date="2022-11" db="UniProtKB">
        <authorList>
            <consortium name="WormBaseParasite"/>
        </authorList>
    </citation>
    <scope>IDENTIFICATION</scope>
</reference>
<evidence type="ECO:0000256" key="9">
    <source>
        <dbReference type="ARBA" id="ARBA00045743"/>
    </source>
</evidence>
<keyword evidence="13" id="KW-1185">Reference proteome</keyword>
<name>A0A914YI84_9BILA</name>
<evidence type="ECO:0000256" key="12">
    <source>
        <dbReference type="PIRSR" id="PIRSR005096-3"/>
    </source>
</evidence>
<feature type="active site" description="Proton donor" evidence="10">
    <location>
        <position position="150"/>
    </location>
</feature>
<dbReference type="PANTHER" id="PTHR10091:SF0">
    <property type="entry name" value="GALACTOSE MUTAROTASE"/>
    <property type="match status" value="1"/>
</dbReference>
<dbReference type="InterPro" id="IPR011013">
    <property type="entry name" value="Gal_mutarotase_sf_dom"/>
</dbReference>
<evidence type="ECO:0000256" key="11">
    <source>
        <dbReference type="PIRSR" id="PIRSR005096-2"/>
    </source>
</evidence>
<evidence type="ECO:0000256" key="2">
    <source>
        <dbReference type="ARBA" id="ARBA00004947"/>
    </source>
</evidence>
<dbReference type="SUPFAM" id="SSF74650">
    <property type="entry name" value="Galactose mutarotase-like"/>
    <property type="match status" value="1"/>
</dbReference>
<evidence type="ECO:0000256" key="6">
    <source>
        <dbReference type="ARBA" id="ARBA00023235"/>
    </source>
</evidence>
<dbReference type="InterPro" id="IPR014718">
    <property type="entry name" value="GH-type_carb-bd"/>
</dbReference>
<dbReference type="Proteomes" id="UP000887577">
    <property type="component" value="Unplaced"/>
</dbReference>
<feature type="binding site" evidence="12">
    <location>
        <begin position="53"/>
        <end position="54"/>
    </location>
    <ligand>
        <name>beta-D-galactose</name>
        <dbReference type="ChEBI" id="CHEBI:27667"/>
    </ligand>
</feature>
<feature type="active site" description="Proton acceptor" evidence="10">
    <location>
        <position position="286"/>
    </location>
</feature>
<evidence type="ECO:0000256" key="3">
    <source>
        <dbReference type="ARBA" id="ARBA00005028"/>
    </source>
</evidence>
<dbReference type="InterPro" id="IPR008183">
    <property type="entry name" value="Aldose_1/G6P_1-epimerase"/>
</dbReference>
<dbReference type="AlphaFoldDB" id="A0A914YI84"/>
<dbReference type="InterPro" id="IPR047215">
    <property type="entry name" value="Galactose_mutarotase-like"/>
</dbReference>
<evidence type="ECO:0000256" key="4">
    <source>
        <dbReference type="ARBA" id="ARBA00006206"/>
    </source>
</evidence>
<comment type="pathway">
    <text evidence="3">Carbohydrate metabolism; hexose metabolism.</text>
</comment>
<dbReference type="NCBIfam" id="NF008277">
    <property type="entry name" value="PRK11055.1"/>
    <property type="match status" value="1"/>
</dbReference>
<dbReference type="GO" id="GO:0030246">
    <property type="term" value="F:carbohydrate binding"/>
    <property type="evidence" value="ECO:0007669"/>
    <property type="project" value="InterPro"/>
</dbReference>
<proteinExistence type="inferred from homology"/>
<accession>A0A914YI84</accession>
<comment type="pathway">
    <text evidence="2">Carbohydrate metabolism; galactose metabolism.</text>
</comment>
<evidence type="ECO:0000256" key="1">
    <source>
        <dbReference type="ARBA" id="ARBA00001712"/>
    </source>
</evidence>
<feature type="binding site" evidence="11">
    <location>
        <position position="221"/>
    </location>
    <ligand>
        <name>beta-D-galactose</name>
        <dbReference type="ChEBI" id="CHEBI:27667"/>
    </ligand>
</feature>